<evidence type="ECO:0000256" key="6">
    <source>
        <dbReference type="PROSITE-ProRule" id="PRU00433"/>
    </source>
</evidence>
<accession>A0ABW9KPS4</accession>
<protein>
    <submittedName>
        <fullName evidence="10">C-type cytochrome</fullName>
    </submittedName>
</protein>
<dbReference type="InterPro" id="IPR009056">
    <property type="entry name" value="Cyt_c-like_dom"/>
</dbReference>
<feature type="domain" description="Cytochrome c" evidence="9">
    <location>
        <begin position="27"/>
        <end position="104"/>
    </location>
</feature>
<gene>
    <name evidence="10" type="ORF">ACK2TP_15145</name>
</gene>
<name>A0ABW9KPS4_9BACT</name>
<dbReference type="PANTHER" id="PTHR37823">
    <property type="entry name" value="CYTOCHROME C-553-LIKE"/>
    <property type="match status" value="1"/>
</dbReference>
<proteinExistence type="predicted"/>
<evidence type="ECO:0000313" key="10">
    <source>
        <dbReference type="EMBL" id="MFN2977107.1"/>
    </source>
</evidence>
<dbReference type="Proteomes" id="UP001634747">
    <property type="component" value="Unassembled WGS sequence"/>
</dbReference>
<feature type="region of interest" description="Disordered" evidence="7">
    <location>
        <begin position="104"/>
        <end position="128"/>
    </location>
</feature>
<dbReference type="RefSeq" id="WP_263414720.1">
    <property type="nucleotide sequence ID" value="NZ_BAABBH010000001.1"/>
</dbReference>
<evidence type="ECO:0000256" key="5">
    <source>
        <dbReference type="ARBA" id="ARBA00023004"/>
    </source>
</evidence>
<evidence type="ECO:0000256" key="2">
    <source>
        <dbReference type="ARBA" id="ARBA00022617"/>
    </source>
</evidence>
<feature type="signal peptide" evidence="8">
    <location>
        <begin position="1"/>
        <end position="23"/>
    </location>
</feature>
<evidence type="ECO:0000256" key="7">
    <source>
        <dbReference type="SAM" id="MobiDB-lite"/>
    </source>
</evidence>
<dbReference type="SUPFAM" id="SSF46626">
    <property type="entry name" value="Cytochrome c"/>
    <property type="match status" value="1"/>
</dbReference>
<evidence type="ECO:0000256" key="8">
    <source>
        <dbReference type="SAM" id="SignalP"/>
    </source>
</evidence>
<keyword evidence="4" id="KW-0249">Electron transport</keyword>
<dbReference type="Gene3D" id="1.10.760.10">
    <property type="entry name" value="Cytochrome c-like domain"/>
    <property type="match status" value="1"/>
</dbReference>
<evidence type="ECO:0000259" key="9">
    <source>
        <dbReference type="PROSITE" id="PS51007"/>
    </source>
</evidence>
<dbReference type="InterPro" id="IPR051811">
    <property type="entry name" value="Cytochrome_c550/c551-like"/>
</dbReference>
<comment type="caution">
    <text evidence="10">The sequence shown here is derived from an EMBL/GenBank/DDBJ whole genome shotgun (WGS) entry which is preliminary data.</text>
</comment>
<keyword evidence="11" id="KW-1185">Reference proteome</keyword>
<dbReference type="InterPro" id="IPR036909">
    <property type="entry name" value="Cyt_c-like_dom_sf"/>
</dbReference>
<sequence>MRLAPVLLCATLCAFVVAPPLHAADKESRAAGEATYHSAGCERCHGADWSGTDRGPDLRGIGKRLKRDEIDRQIRAGGGGMPAFGDVLTDPQIVQLVDFLEAQKKAPKQSKQTAPAPPPDKPKPADPE</sequence>
<feature type="chain" id="PRO_5045499632" evidence="8">
    <location>
        <begin position="24"/>
        <end position="128"/>
    </location>
</feature>
<keyword evidence="3 6" id="KW-0479">Metal-binding</keyword>
<evidence type="ECO:0000256" key="4">
    <source>
        <dbReference type="ARBA" id="ARBA00022982"/>
    </source>
</evidence>
<keyword evidence="1" id="KW-0813">Transport</keyword>
<organism evidence="10 11">
    <name type="scientific">Terriglobus aquaticus</name>
    <dbReference type="NCBI Taxonomy" id="940139"/>
    <lineage>
        <taxon>Bacteria</taxon>
        <taxon>Pseudomonadati</taxon>
        <taxon>Acidobacteriota</taxon>
        <taxon>Terriglobia</taxon>
        <taxon>Terriglobales</taxon>
        <taxon>Acidobacteriaceae</taxon>
        <taxon>Terriglobus</taxon>
    </lineage>
</organism>
<keyword evidence="2 6" id="KW-0349">Heme</keyword>
<dbReference type="Pfam" id="PF13442">
    <property type="entry name" value="Cytochrome_CBB3"/>
    <property type="match status" value="1"/>
</dbReference>
<keyword evidence="5 6" id="KW-0408">Iron</keyword>
<evidence type="ECO:0000256" key="3">
    <source>
        <dbReference type="ARBA" id="ARBA00022723"/>
    </source>
</evidence>
<evidence type="ECO:0000313" key="11">
    <source>
        <dbReference type="Proteomes" id="UP001634747"/>
    </source>
</evidence>
<evidence type="ECO:0000256" key="1">
    <source>
        <dbReference type="ARBA" id="ARBA00022448"/>
    </source>
</evidence>
<dbReference type="EMBL" id="JBJYXY010000001">
    <property type="protein sequence ID" value="MFN2977107.1"/>
    <property type="molecule type" value="Genomic_DNA"/>
</dbReference>
<dbReference type="PROSITE" id="PS51007">
    <property type="entry name" value="CYTC"/>
    <property type="match status" value="1"/>
</dbReference>
<reference evidence="10 11" key="1">
    <citation type="submission" date="2024-12" db="EMBL/GenBank/DDBJ databases">
        <authorList>
            <person name="Lee Y."/>
        </authorList>
    </citation>
    <scope>NUCLEOTIDE SEQUENCE [LARGE SCALE GENOMIC DNA]</scope>
    <source>
        <strain evidence="10 11">03SUJ4</strain>
    </source>
</reference>
<keyword evidence="8" id="KW-0732">Signal</keyword>